<evidence type="ECO:0000313" key="9">
    <source>
        <dbReference type="Proteomes" id="UP001631949"/>
    </source>
</evidence>
<sequence>MKVAIGFLLVLSAIAALGTFISQEQSEEFYTFHYGQGLGSLLIRTGLADIYHSKWFIALGILLCLYLVVCTGIRLRARKSRQLIGSVILHLSIVLLVAGALLSLATGADQDVSLLAGEKTKLTEGALAGYTVAVDRFDIDWYDNGSASQYISDLTVTNKKGEKTKKTISVNHPYRQGFIKIYQERYGWEVRGKVTTLEGTQTYALREGEEFPLAEGQSLAQIFVPNYDVESRSLQSVTAAPKNPYLALALQAGGQPMDMRLLQKNGRSMLGNMQVTFDEFVPYTGLRVKYDCGVPVVFVSFILALVGLVLRYLDDIRLKKGGRHG</sequence>
<dbReference type="RefSeq" id="WP_408976571.1">
    <property type="nucleotide sequence ID" value="NZ_JBJUVG010000001.1"/>
</dbReference>
<evidence type="ECO:0000256" key="4">
    <source>
        <dbReference type="ARBA" id="ARBA00022989"/>
    </source>
</evidence>
<evidence type="ECO:0000256" key="5">
    <source>
        <dbReference type="ARBA" id="ARBA00023136"/>
    </source>
</evidence>
<protein>
    <submittedName>
        <fullName evidence="8">Cytochrome c biogenesis protein ResB</fullName>
    </submittedName>
</protein>
<feature type="domain" description="ResB-like" evidence="7">
    <location>
        <begin position="1"/>
        <end position="75"/>
    </location>
</feature>
<keyword evidence="2 6" id="KW-0812">Transmembrane</keyword>
<reference evidence="8 9" key="1">
    <citation type="journal article" date="2016" name="Int. J. Syst. Evol. Microbiol.">
        <title>Peptococcus simiae sp. nov., isolated from rhesus macaque faeces and emended description of the genus Peptococcus.</title>
        <authorList>
            <person name="Shkoporov A.N."/>
            <person name="Efimov B.A."/>
            <person name="Kondova I."/>
            <person name="Ouwerling B."/>
            <person name="Chaplin A.V."/>
            <person name="Shcherbakova V.A."/>
            <person name="Langermans J.A.M."/>
        </authorList>
    </citation>
    <scope>NUCLEOTIDE SEQUENCE [LARGE SCALE GENOMIC DNA]</scope>
    <source>
        <strain evidence="8 9">M108</strain>
    </source>
</reference>
<evidence type="ECO:0000259" key="7">
    <source>
        <dbReference type="Pfam" id="PF05140"/>
    </source>
</evidence>
<keyword evidence="4 6" id="KW-1133">Transmembrane helix</keyword>
<evidence type="ECO:0000313" key="8">
    <source>
        <dbReference type="EMBL" id="MFM9412952.1"/>
    </source>
</evidence>
<feature type="transmembrane region" description="Helical" evidence="6">
    <location>
        <begin position="55"/>
        <end position="75"/>
    </location>
</feature>
<feature type="domain" description="ResB-like" evidence="7">
    <location>
        <begin position="84"/>
        <end position="311"/>
    </location>
</feature>
<organism evidence="8 9">
    <name type="scientific">Peptococcus simiae</name>
    <dbReference type="NCBI Taxonomy" id="1643805"/>
    <lineage>
        <taxon>Bacteria</taxon>
        <taxon>Bacillati</taxon>
        <taxon>Bacillota</taxon>
        <taxon>Clostridia</taxon>
        <taxon>Eubacteriales</taxon>
        <taxon>Peptococcaceae</taxon>
        <taxon>Peptococcus</taxon>
    </lineage>
</organism>
<dbReference type="Proteomes" id="UP001631949">
    <property type="component" value="Unassembled WGS sequence"/>
</dbReference>
<dbReference type="InterPro" id="IPR007816">
    <property type="entry name" value="ResB-like_domain"/>
</dbReference>
<gene>
    <name evidence="8" type="ORF">ACKQTC_00985</name>
</gene>
<feature type="transmembrane region" description="Helical" evidence="6">
    <location>
        <begin position="293"/>
        <end position="313"/>
    </location>
</feature>
<dbReference type="PANTHER" id="PTHR31566">
    <property type="entry name" value="CYTOCHROME C BIOGENESIS PROTEIN CCS1, CHLOROPLASTIC"/>
    <property type="match status" value="1"/>
</dbReference>
<proteinExistence type="predicted"/>
<comment type="caution">
    <text evidence="8">The sequence shown here is derived from an EMBL/GenBank/DDBJ whole genome shotgun (WGS) entry which is preliminary data.</text>
</comment>
<keyword evidence="9" id="KW-1185">Reference proteome</keyword>
<evidence type="ECO:0000256" key="6">
    <source>
        <dbReference type="SAM" id="Phobius"/>
    </source>
</evidence>
<keyword evidence="3" id="KW-0201">Cytochrome c-type biogenesis</keyword>
<dbReference type="Pfam" id="PF05140">
    <property type="entry name" value="ResB"/>
    <property type="match status" value="2"/>
</dbReference>
<keyword evidence="5 6" id="KW-0472">Membrane</keyword>
<evidence type="ECO:0000256" key="2">
    <source>
        <dbReference type="ARBA" id="ARBA00022692"/>
    </source>
</evidence>
<evidence type="ECO:0000256" key="1">
    <source>
        <dbReference type="ARBA" id="ARBA00004141"/>
    </source>
</evidence>
<accession>A0ABW9GX71</accession>
<feature type="transmembrane region" description="Helical" evidence="6">
    <location>
        <begin position="87"/>
        <end position="105"/>
    </location>
</feature>
<comment type="subcellular location">
    <subcellularLocation>
        <location evidence="1">Membrane</location>
        <topology evidence="1">Multi-pass membrane protein</topology>
    </subcellularLocation>
</comment>
<dbReference type="EMBL" id="JBJUVG010000001">
    <property type="protein sequence ID" value="MFM9412952.1"/>
    <property type="molecule type" value="Genomic_DNA"/>
</dbReference>
<evidence type="ECO:0000256" key="3">
    <source>
        <dbReference type="ARBA" id="ARBA00022748"/>
    </source>
</evidence>
<name>A0ABW9GX71_9FIRM</name>
<dbReference type="InterPro" id="IPR023494">
    <property type="entry name" value="Cyt_c_bgen_Ccs1/CcsB/ResB"/>
</dbReference>